<accession>A0A4Q1BMC8</accession>
<dbReference type="GO" id="GO:0000709">
    <property type="term" value="P:meiotic joint molecule formation"/>
    <property type="evidence" value="ECO:0007669"/>
    <property type="project" value="TreeGrafter"/>
</dbReference>
<dbReference type="EMBL" id="SDIL01000040">
    <property type="protein sequence ID" value="RXK38870.1"/>
    <property type="molecule type" value="Genomic_DNA"/>
</dbReference>
<evidence type="ECO:0000256" key="2">
    <source>
        <dbReference type="ARBA" id="ARBA00022763"/>
    </source>
</evidence>
<evidence type="ECO:0000313" key="4">
    <source>
        <dbReference type="EMBL" id="RXK38870.1"/>
    </source>
</evidence>
<dbReference type="AlphaFoldDB" id="A0A4Q1BMC8"/>
<evidence type="ECO:0000256" key="3">
    <source>
        <dbReference type="ARBA" id="ARBA00023204"/>
    </source>
</evidence>
<keyword evidence="5" id="KW-1185">Reference proteome</keyword>
<evidence type="ECO:0000313" key="5">
    <source>
        <dbReference type="Proteomes" id="UP000289152"/>
    </source>
</evidence>
<gene>
    <name evidence="4" type="ORF">M231_03819</name>
</gene>
<dbReference type="PANTHER" id="PTHR28529:SF2">
    <property type="entry name" value="DNA REPAIR PROTEIN SWI5 HOMOLOG"/>
    <property type="match status" value="1"/>
</dbReference>
<evidence type="ECO:0000256" key="1">
    <source>
        <dbReference type="ARBA" id="ARBA00008060"/>
    </source>
</evidence>
<protein>
    <recommendedName>
        <fullName evidence="6">DNA repair protein Swi5/Sae3</fullName>
    </recommendedName>
</protein>
<dbReference type="FunCoup" id="A0A4Q1BMC8">
    <property type="interactions" value="74"/>
</dbReference>
<dbReference type="Gene3D" id="1.20.5.170">
    <property type="match status" value="1"/>
</dbReference>
<keyword evidence="3" id="KW-0234">DNA repair</keyword>
<dbReference type="Pfam" id="PF07061">
    <property type="entry name" value="Swi5"/>
    <property type="match status" value="1"/>
</dbReference>
<dbReference type="GO" id="GO:0034974">
    <property type="term" value="C:Swi5-Swi2 complex"/>
    <property type="evidence" value="ECO:0007669"/>
    <property type="project" value="TreeGrafter"/>
</dbReference>
<dbReference type="InParanoid" id="A0A4Q1BMC8"/>
<organism evidence="4 5">
    <name type="scientific">Tremella mesenterica</name>
    <name type="common">Jelly fungus</name>
    <dbReference type="NCBI Taxonomy" id="5217"/>
    <lineage>
        <taxon>Eukaryota</taxon>
        <taxon>Fungi</taxon>
        <taxon>Dikarya</taxon>
        <taxon>Basidiomycota</taxon>
        <taxon>Agaricomycotina</taxon>
        <taxon>Tremellomycetes</taxon>
        <taxon>Tremellales</taxon>
        <taxon>Tremellaceae</taxon>
        <taxon>Tremella</taxon>
    </lineage>
</organism>
<comment type="caution">
    <text evidence="4">The sequence shown here is derived from an EMBL/GenBank/DDBJ whole genome shotgun (WGS) entry which is preliminary data.</text>
</comment>
<comment type="similarity">
    <text evidence="1">Belongs to the SWI5/SAE3 family.</text>
</comment>
<evidence type="ECO:0008006" key="6">
    <source>
        <dbReference type="Google" id="ProtNLM"/>
    </source>
</evidence>
<sequence length="100" mass="11372">MATILKQPAEIQSLDHLISADGHGKKKENPRIVELEEEIASLRAKLDGQDPNAIVQRHIHLLHTYNEIKDGAQALIAQYARTVRRPLKEVYEEWGLPLTE</sequence>
<reference evidence="4 5" key="1">
    <citation type="submission" date="2016-06" db="EMBL/GenBank/DDBJ databases">
        <title>Evolution of pathogenesis and genome organization in the Tremellales.</title>
        <authorList>
            <person name="Cuomo C."/>
            <person name="Litvintseva A."/>
            <person name="Heitman J."/>
            <person name="Chen Y."/>
            <person name="Sun S."/>
            <person name="Springer D."/>
            <person name="Dromer F."/>
            <person name="Young S."/>
            <person name="Zeng Q."/>
            <person name="Chapman S."/>
            <person name="Gujja S."/>
            <person name="Saif S."/>
            <person name="Birren B."/>
        </authorList>
    </citation>
    <scope>NUCLEOTIDE SEQUENCE [LARGE SCALE GENOMIC DNA]</scope>
    <source>
        <strain evidence="4 5">ATCC 28783</strain>
    </source>
</reference>
<dbReference type="OrthoDB" id="255837at2759"/>
<dbReference type="GO" id="GO:0010772">
    <property type="term" value="P:meiotic DNA recombinase assembly involved in reciprocal meiotic recombination"/>
    <property type="evidence" value="ECO:0007669"/>
    <property type="project" value="TreeGrafter"/>
</dbReference>
<dbReference type="STRING" id="5217.A0A4Q1BMC8"/>
<dbReference type="GO" id="GO:0032798">
    <property type="term" value="C:Swi5-Sfr1 complex"/>
    <property type="evidence" value="ECO:0007669"/>
    <property type="project" value="TreeGrafter"/>
</dbReference>
<dbReference type="PANTHER" id="PTHR28529">
    <property type="entry name" value="DNA REPAIR PROTEIN SWI5 HOMOLOG"/>
    <property type="match status" value="1"/>
</dbReference>
<name>A0A4Q1BMC8_TREME</name>
<dbReference type="InterPro" id="IPR010760">
    <property type="entry name" value="DNA-repair_Swi5"/>
</dbReference>
<dbReference type="Proteomes" id="UP000289152">
    <property type="component" value="Unassembled WGS sequence"/>
</dbReference>
<proteinExistence type="inferred from homology"/>
<keyword evidence="2" id="KW-0227">DNA damage</keyword>